<sequence>MSFKDHAPNRKDFAKADYFIKQQNAKSGYFAFKTATVRDGTIANRLSARGTIPPLCCPCYRTRWWQSRSFCALLNSCCLPQDLDSSTQLDPPPVLERGKTGKLILFIALQKRAQSGLTHPGF</sequence>
<proteinExistence type="predicted"/>
<organism evidence="1 2">
    <name type="scientific">Caerostris darwini</name>
    <dbReference type="NCBI Taxonomy" id="1538125"/>
    <lineage>
        <taxon>Eukaryota</taxon>
        <taxon>Metazoa</taxon>
        <taxon>Ecdysozoa</taxon>
        <taxon>Arthropoda</taxon>
        <taxon>Chelicerata</taxon>
        <taxon>Arachnida</taxon>
        <taxon>Araneae</taxon>
        <taxon>Araneomorphae</taxon>
        <taxon>Entelegynae</taxon>
        <taxon>Araneoidea</taxon>
        <taxon>Araneidae</taxon>
        <taxon>Caerostris</taxon>
    </lineage>
</organism>
<accession>A0AAV4MKH2</accession>
<evidence type="ECO:0000313" key="1">
    <source>
        <dbReference type="EMBL" id="GIX73059.1"/>
    </source>
</evidence>
<name>A0AAV4MKH2_9ARAC</name>
<reference evidence="1 2" key="1">
    <citation type="submission" date="2021-06" db="EMBL/GenBank/DDBJ databases">
        <title>Caerostris darwini draft genome.</title>
        <authorList>
            <person name="Kono N."/>
            <person name="Arakawa K."/>
        </authorList>
    </citation>
    <scope>NUCLEOTIDE SEQUENCE [LARGE SCALE GENOMIC DNA]</scope>
</reference>
<evidence type="ECO:0000313" key="2">
    <source>
        <dbReference type="Proteomes" id="UP001054837"/>
    </source>
</evidence>
<keyword evidence="2" id="KW-1185">Reference proteome</keyword>
<dbReference type="Proteomes" id="UP001054837">
    <property type="component" value="Unassembled WGS sequence"/>
</dbReference>
<comment type="caution">
    <text evidence="1">The sequence shown here is derived from an EMBL/GenBank/DDBJ whole genome shotgun (WGS) entry which is preliminary data.</text>
</comment>
<dbReference type="EMBL" id="BPLQ01000575">
    <property type="protein sequence ID" value="GIX73059.1"/>
    <property type="molecule type" value="Genomic_DNA"/>
</dbReference>
<protein>
    <submittedName>
        <fullName evidence="1">Uncharacterized protein</fullName>
    </submittedName>
</protein>
<dbReference type="AlphaFoldDB" id="A0AAV4MKH2"/>
<gene>
    <name evidence="1" type="ORF">CDAR_440671</name>
</gene>